<dbReference type="InterPro" id="IPR014284">
    <property type="entry name" value="RNA_pol_sigma-70_dom"/>
</dbReference>
<dbReference type="RefSeq" id="WP_087109122.1">
    <property type="nucleotide sequence ID" value="NZ_CBCSCN010000002.1"/>
</dbReference>
<keyword evidence="3" id="KW-0731">Sigma factor</keyword>
<evidence type="ECO:0000256" key="4">
    <source>
        <dbReference type="ARBA" id="ARBA00023163"/>
    </source>
</evidence>
<name>A0A1X7AIL0_9GAMM</name>
<reference evidence="7 8" key="1">
    <citation type="submission" date="2017-03" db="EMBL/GenBank/DDBJ databases">
        <authorList>
            <person name="Afonso C.L."/>
            <person name="Miller P.J."/>
            <person name="Scott M.A."/>
            <person name="Spackman E."/>
            <person name="Goraichik I."/>
            <person name="Dimitrov K.M."/>
            <person name="Suarez D.L."/>
            <person name="Swayne D.E."/>
        </authorList>
    </citation>
    <scope>NUCLEOTIDE SEQUENCE [LARGE SCALE GENOMIC DNA]</scope>
    <source>
        <strain evidence="7">SB41UT1</strain>
    </source>
</reference>
<dbReference type="NCBIfam" id="TIGR02937">
    <property type="entry name" value="sigma70-ECF"/>
    <property type="match status" value="1"/>
</dbReference>
<proteinExistence type="inferred from homology"/>
<protein>
    <submittedName>
        <fullName evidence="7">ECF RNA polymerase sigma factor SigE</fullName>
    </submittedName>
</protein>
<dbReference type="GO" id="GO:0006352">
    <property type="term" value="P:DNA-templated transcription initiation"/>
    <property type="evidence" value="ECO:0007669"/>
    <property type="project" value="InterPro"/>
</dbReference>
<dbReference type="EMBL" id="FWPT01000004">
    <property type="protein sequence ID" value="SMA45125.1"/>
    <property type="molecule type" value="Genomic_DNA"/>
</dbReference>
<sequence>MNCLMDAWAQNEGWLKRWFISQTGDSNQAEDLLQDLFIKALKTKERFCDLEDAGSWLKVMAKNTAIDSYRRQSREGTTMPLEQEPEITRDEETPWVMELDRCMQRVLLELDAQDRDAIDACDLQGMSQKEYARQRDLSLVAAKSRIQRARQKLRKQMIKKCQIQFDDSGVCGFTPRPE</sequence>
<feature type="domain" description="RNA polymerase sigma factor 70 region 4 type 2" evidence="6">
    <location>
        <begin position="101"/>
        <end position="153"/>
    </location>
</feature>
<evidence type="ECO:0000259" key="6">
    <source>
        <dbReference type="Pfam" id="PF08281"/>
    </source>
</evidence>
<dbReference type="SUPFAM" id="SSF88659">
    <property type="entry name" value="Sigma3 and sigma4 domains of RNA polymerase sigma factors"/>
    <property type="match status" value="1"/>
</dbReference>
<dbReference type="PANTHER" id="PTHR43133:SF62">
    <property type="entry name" value="RNA POLYMERASE SIGMA FACTOR SIGZ"/>
    <property type="match status" value="1"/>
</dbReference>
<gene>
    <name evidence="7" type="primary">sigE_1</name>
    <name evidence="7" type="ORF">EHSB41UT_01846</name>
</gene>
<evidence type="ECO:0000259" key="5">
    <source>
        <dbReference type="Pfam" id="PF04542"/>
    </source>
</evidence>
<dbReference type="InterPro" id="IPR039425">
    <property type="entry name" value="RNA_pol_sigma-70-like"/>
</dbReference>
<evidence type="ECO:0000313" key="8">
    <source>
        <dbReference type="Proteomes" id="UP000196573"/>
    </source>
</evidence>
<dbReference type="AlphaFoldDB" id="A0A1X7AIL0"/>
<dbReference type="InterPro" id="IPR007627">
    <property type="entry name" value="RNA_pol_sigma70_r2"/>
</dbReference>
<dbReference type="Pfam" id="PF04542">
    <property type="entry name" value="Sigma70_r2"/>
    <property type="match status" value="1"/>
</dbReference>
<evidence type="ECO:0000256" key="1">
    <source>
        <dbReference type="ARBA" id="ARBA00010641"/>
    </source>
</evidence>
<dbReference type="SUPFAM" id="SSF88946">
    <property type="entry name" value="Sigma2 domain of RNA polymerase sigma factors"/>
    <property type="match status" value="1"/>
</dbReference>
<keyword evidence="4" id="KW-0804">Transcription</keyword>
<dbReference type="GO" id="GO:0016987">
    <property type="term" value="F:sigma factor activity"/>
    <property type="evidence" value="ECO:0007669"/>
    <property type="project" value="UniProtKB-KW"/>
</dbReference>
<dbReference type="OrthoDB" id="9797134at2"/>
<dbReference type="Pfam" id="PF08281">
    <property type="entry name" value="Sigma70_r4_2"/>
    <property type="match status" value="1"/>
</dbReference>
<dbReference type="Gene3D" id="1.10.10.10">
    <property type="entry name" value="Winged helix-like DNA-binding domain superfamily/Winged helix DNA-binding domain"/>
    <property type="match status" value="1"/>
</dbReference>
<dbReference type="Proteomes" id="UP000196573">
    <property type="component" value="Unassembled WGS sequence"/>
</dbReference>
<comment type="similarity">
    <text evidence="1">Belongs to the sigma-70 factor family. ECF subfamily.</text>
</comment>
<keyword evidence="8" id="KW-1185">Reference proteome</keyword>
<evidence type="ECO:0000256" key="2">
    <source>
        <dbReference type="ARBA" id="ARBA00023015"/>
    </source>
</evidence>
<dbReference type="Gene3D" id="1.10.1740.10">
    <property type="match status" value="1"/>
</dbReference>
<organism evidence="7 8">
    <name type="scientific">Parendozoicomonas haliclonae</name>
    <dbReference type="NCBI Taxonomy" id="1960125"/>
    <lineage>
        <taxon>Bacteria</taxon>
        <taxon>Pseudomonadati</taxon>
        <taxon>Pseudomonadota</taxon>
        <taxon>Gammaproteobacteria</taxon>
        <taxon>Oceanospirillales</taxon>
        <taxon>Endozoicomonadaceae</taxon>
        <taxon>Parendozoicomonas</taxon>
    </lineage>
</organism>
<accession>A0A1X7AIL0</accession>
<dbReference type="InterPro" id="IPR013249">
    <property type="entry name" value="RNA_pol_sigma70_r4_t2"/>
</dbReference>
<dbReference type="PANTHER" id="PTHR43133">
    <property type="entry name" value="RNA POLYMERASE ECF-TYPE SIGMA FACTO"/>
    <property type="match status" value="1"/>
</dbReference>
<evidence type="ECO:0000256" key="3">
    <source>
        <dbReference type="ARBA" id="ARBA00023082"/>
    </source>
</evidence>
<dbReference type="InterPro" id="IPR036388">
    <property type="entry name" value="WH-like_DNA-bd_sf"/>
</dbReference>
<dbReference type="InterPro" id="IPR013325">
    <property type="entry name" value="RNA_pol_sigma_r2"/>
</dbReference>
<feature type="domain" description="RNA polymerase sigma-70 region 2" evidence="5">
    <location>
        <begin position="10"/>
        <end position="74"/>
    </location>
</feature>
<dbReference type="InterPro" id="IPR013324">
    <property type="entry name" value="RNA_pol_sigma_r3/r4-like"/>
</dbReference>
<dbReference type="GO" id="GO:0003677">
    <property type="term" value="F:DNA binding"/>
    <property type="evidence" value="ECO:0007669"/>
    <property type="project" value="InterPro"/>
</dbReference>
<evidence type="ECO:0000313" key="7">
    <source>
        <dbReference type="EMBL" id="SMA45125.1"/>
    </source>
</evidence>
<keyword evidence="2" id="KW-0805">Transcription regulation</keyword>